<evidence type="ECO:0000313" key="4">
    <source>
        <dbReference type="Proteomes" id="UP000807542"/>
    </source>
</evidence>
<accession>A0A9D7AGK5</accession>
<keyword evidence="1" id="KW-1277">Toxin-antitoxin system</keyword>
<dbReference type="Proteomes" id="UP000807542">
    <property type="component" value="Unassembled WGS sequence"/>
</dbReference>
<evidence type="ECO:0000256" key="1">
    <source>
        <dbReference type="ARBA" id="ARBA00022649"/>
    </source>
</evidence>
<dbReference type="InterPro" id="IPR009956">
    <property type="entry name" value="Post-segregation_anti-tox_CcdA"/>
</dbReference>
<protein>
    <submittedName>
        <fullName evidence="3">Type II toxin-antitoxin system CcdA family antitoxin</fullName>
    </submittedName>
</protein>
<dbReference type="OrthoDB" id="7219749at2"/>
<sequence>MIKTHAKITKKTVSVTLDPILYQKARDMGINFSAVLTQAIEVQLQAASVAQWKHENQQAMEELNRISEEGGLLSDEYRAF</sequence>
<dbReference type="EMBL" id="JADRCQ010000001">
    <property type="protein sequence ID" value="MBK5072333.1"/>
    <property type="molecule type" value="Genomic_DNA"/>
</dbReference>
<keyword evidence="5" id="KW-1185">Reference proteome</keyword>
<comment type="caution">
    <text evidence="3">The sequence shown here is derived from an EMBL/GenBank/DDBJ whole genome shotgun (WGS) entry which is preliminary data.</text>
</comment>
<evidence type="ECO:0000313" key="3">
    <source>
        <dbReference type="EMBL" id="MBK5175642.1"/>
    </source>
</evidence>
<organism evidence="3 4">
    <name type="scientific">Limnobaculum xujianqingii</name>
    <dbReference type="NCBI Taxonomy" id="2738837"/>
    <lineage>
        <taxon>Bacteria</taxon>
        <taxon>Pseudomonadati</taxon>
        <taxon>Pseudomonadota</taxon>
        <taxon>Gammaproteobacteria</taxon>
        <taxon>Enterobacterales</taxon>
        <taxon>Budviciaceae</taxon>
        <taxon>Limnobaculum</taxon>
    </lineage>
</organism>
<evidence type="ECO:0000313" key="5">
    <source>
        <dbReference type="Proteomes" id="UP001296969"/>
    </source>
</evidence>
<dbReference type="RefSeq" id="WP_140918132.1">
    <property type="nucleotide sequence ID" value="NZ_JABMLK010000002.1"/>
</dbReference>
<gene>
    <name evidence="3" type="ORF">I2492_04790</name>
    <name evidence="2" type="ORF">I2493_04790</name>
</gene>
<dbReference type="AlphaFoldDB" id="A0A9D7AGK5"/>
<dbReference type="EMBL" id="JADRCP010000001">
    <property type="protein sequence ID" value="MBK5175642.1"/>
    <property type="molecule type" value="Genomic_DNA"/>
</dbReference>
<name>A0A9D7AGK5_9GAMM</name>
<dbReference type="Pfam" id="PF07362">
    <property type="entry name" value="CcdA"/>
    <property type="match status" value="1"/>
</dbReference>
<proteinExistence type="predicted"/>
<reference evidence="3 5" key="1">
    <citation type="submission" date="2020-11" db="EMBL/GenBank/DDBJ databases">
        <title>Insectihabitans protaetiae gen. nov. sp. nov. and Insectihabitans allomyrinae sp. nov., isolated from larvae of Protaetia brevitarsis seulensis and Allomyrina dichotoma, respectively.</title>
        <authorList>
            <person name="Lee S.D."/>
            <person name="Byeon Y.-S."/>
            <person name="Kim S.-M."/>
            <person name="Yang H.L."/>
            <person name="Kim I.S."/>
        </authorList>
    </citation>
    <scope>NUCLEOTIDE SEQUENCE</scope>
    <source>
        <strain evidence="3">CWB-B4</strain>
        <strain evidence="2 5">CWB-B43</strain>
    </source>
</reference>
<evidence type="ECO:0000313" key="2">
    <source>
        <dbReference type="EMBL" id="MBK5072333.1"/>
    </source>
</evidence>
<dbReference type="Proteomes" id="UP001296969">
    <property type="component" value="Unassembled WGS sequence"/>
</dbReference>